<organism evidence="1 2">
    <name type="scientific">Novosphingobium marinum</name>
    <dbReference type="NCBI Taxonomy" id="1514948"/>
    <lineage>
        <taxon>Bacteria</taxon>
        <taxon>Pseudomonadati</taxon>
        <taxon>Pseudomonadota</taxon>
        <taxon>Alphaproteobacteria</taxon>
        <taxon>Sphingomonadales</taxon>
        <taxon>Sphingomonadaceae</taxon>
        <taxon>Novosphingobium</taxon>
    </lineage>
</organism>
<evidence type="ECO:0000313" key="1">
    <source>
        <dbReference type="EMBL" id="NYH95917.1"/>
    </source>
</evidence>
<evidence type="ECO:0000313" key="2">
    <source>
        <dbReference type="Proteomes" id="UP000522081"/>
    </source>
</evidence>
<reference evidence="1 2" key="1">
    <citation type="submission" date="2020-07" db="EMBL/GenBank/DDBJ databases">
        <title>Genomic Encyclopedia of Type Strains, Phase IV (KMG-IV): sequencing the most valuable type-strain genomes for metagenomic binning, comparative biology and taxonomic classification.</title>
        <authorList>
            <person name="Goeker M."/>
        </authorList>
    </citation>
    <scope>NUCLEOTIDE SEQUENCE [LARGE SCALE GENOMIC DNA]</scope>
    <source>
        <strain evidence="1 2">DSM 29043</strain>
    </source>
</reference>
<comment type="caution">
    <text evidence="1">The sequence shown here is derived from an EMBL/GenBank/DDBJ whole genome shotgun (WGS) entry which is preliminary data.</text>
</comment>
<dbReference type="Proteomes" id="UP000522081">
    <property type="component" value="Unassembled WGS sequence"/>
</dbReference>
<name>A0A7Z0BW61_9SPHN</name>
<dbReference type="AlphaFoldDB" id="A0A7Z0BW61"/>
<dbReference type="EMBL" id="JACBZF010000003">
    <property type="protein sequence ID" value="NYH95917.1"/>
    <property type="molecule type" value="Genomic_DNA"/>
</dbReference>
<sequence>MHEDIGADGRHGLLEIQIIVADSVGLLGQAGQILADASPVTVWGYQLGKALCHPQDMQGARQNREAHGRISRFEALQRLNRDDHALGH</sequence>
<protein>
    <submittedName>
        <fullName evidence="1">Uncharacterized protein</fullName>
    </submittedName>
</protein>
<accession>A0A7Z0BW61</accession>
<gene>
    <name evidence="1" type="ORF">FHS75_002246</name>
</gene>
<proteinExistence type="predicted"/>
<keyword evidence="2" id="KW-1185">Reference proteome</keyword>